<dbReference type="EC" id="2.1.1.37" evidence="1"/>
<dbReference type="PANTHER" id="PTHR10629">
    <property type="entry name" value="CYTOSINE-SPECIFIC METHYLTRANSFERASE"/>
    <property type="match status" value="1"/>
</dbReference>
<reference evidence="5" key="1">
    <citation type="journal article" date="2020" name="Nature">
        <title>Giant virus diversity and host interactions through global metagenomics.</title>
        <authorList>
            <person name="Schulz F."/>
            <person name="Roux S."/>
            <person name="Paez-Espino D."/>
            <person name="Jungbluth S."/>
            <person name="Walsh D.A."/>
            <person name="Denef V.J."/>
            <person name="McMahon K.D."/>
            <person name="Konstantinidis K.T."/>
            <person name="Eloe-Fadrosh E.A."/>
            <person name="Kyrpides N.C."/>
            <person name="Woyke T."/>
        </authorList>
    </citation>
    <scope>NUCLEOTIDE SEQUENCE</scope>
    <source>
        <strain evidence="5">GVMAG-M-3300025626-8</strain>
    </source>
</reference>
<dbReference type="AlphaFoldDB" id="A0A6C0IZY3"/>
<keyword evidence="2" id="KW-0489">Methyltransferase</keyword>
<dbReference type="InterPro" id="IPR029063">
    <property type="entry name" value="SAM-dependent_MTases_sf"/>
</dbReference>
<keyword evidence="3" id="KW-0808">Transferase</keyword>
<dbReference type="PROSITE" id="PS51679">
    <property type="entry name" value="SAM_MT_C5"/>
    <property type="match status" value="1"/>
</dbReference>
<dbReference type="Gene3D" id="3.40.50.150">
    <property type="entry name" value="Vaccinia Virus protein VP39"/>
    <property type="match status" value="1"/>
</dbReference>
<evidence type="ECO:0000256" key="4">
    <source>
        <dbReference type="ARBA" id="ARBA00022691"/>
    </source>
</evidence>
<dbReference type="Gene3D" id="3.90.120.10">
    <property type="entry name" value="DNA Methylase, subunit A, domain 2"/>
    <property type="match status" value="1"/>
</dbReference>
<dbReference type="InterPro" id="IPR001525">
    <property type="entry name" value="C5_MeTfrase"/>
</dbReference>
<organism evidence="5">
    <name type="scientific">viral metagenome</name>
    <dbReference type="NCBI Taxonomy" id="1070528"/>
    <lineage>
        <taxon>unclassified sequences</taxon>
        <taxon>metagenomes</taxon>
        <taxon>organismal metagenomes</taxon>
    </lineage>
</organism>
<evidence type="ECO:0000256" key="1">
    <source>
        <dbReference type="ARBA" id="ARBA00011975"/>
    </source>
</evidence>
<evidence type="ECO:0000256" key="3">
    <source>
        <dbReference type="ARBA" id="ARBA00022679"/>
    </source>
</evidence>
<dbReference type="GO" id="GO:0032259">
    <property type="term" value="P:methylation"/>
    <property type="evidence" value="ECO:0007669"/>
    <property type="project" value="UniProtKB-KW"/>
</dbReference>
<keyword evidence="4" id="KW-0949">S-adenosyl-L-methionine</keyword>
<name>A0A6C0IZY3_9ZZZZ</name>
<evidence type="ECO:0000256" key="2">
    <source>
        <dbReference type="ARBA" id="ARBA00022603"/>
    </source>
</evidence>
<dbReference type="GO" id="GO:0003886">
    <property type="term" value="F:DNA (cytosine-5-)-methyltransferase activity"/>
    <property type="evidence" value="ECO:0007669"/>
    <property type="project" value="UniProtKB-EC"/>
</dbReference>
<accession>A0A6C0IZY3</accession>
<sequence length="452" mass="50405">MVASMNTVDLFCGCGGFSQGLIDSGYDVKMGIDYDKTILETYRSNFEHAAVEHDLNDWKRAIELIKETVPDCNVIAGSPPCTEFSRAGQQLESEIASLTVCFANIVTSILPDFFIMENVPDVYQSNSLSEAVNILTEYGYSVTSVVKDARYTGVPQNRRRFFMIGCASTAKNHAILSSICQEAKKNEQMIGVKQYCEKIGLDCPDFLYFFPRNKFQAQVVDSNFPYPTMRSTNGVCMNKNPLTPGYVKRPNDAAVLDVAETISIPLASAISSFPPKFVWPENRKYVGIQLGNCVPPGLSKWIGALVAEHMTFVDTMPEDNGVWVMKPTEKVLKKTSHRKIFFDKILENGADVNHVAIRVKHLENTRVNAANGAFRNSDIADDPCEIYYDIGSVAEIDAAAVFTTGFELKKGWTFLIKERICQKTRNDDLFVLVPGQKVPFRGKAMLIKNNLL</sequence>
<dbReference type="InterPro" id="IPR050390">
    <property type="entry name" value="C5-Methyltransferase"/>
</dbReference>
<dbReference type="EMBL" id="MN740288">
    <property type="protein sequence ID" value="QHT98149.1"/>
    <property type="molecule type" value="Genomic_DNA"/>
</dbReference>
<evidence type="ECO:0000313" key="5">
    <source>
        <dbReference type="EMBL" id="QHT98149.1"/>
    </source>
</evidence>
<dbReference type="InterPro" id="IPR018117">
    <property type="entry name" value="C5_DNA_meth_AS"/>
</dbReference>
<protein>
    <recommendedName>
        <fullName evidence="1">DNA (cytosine-5-)-methyltransferase</fullName>
        <ecNumber evidence="1">2.1.1.37</ecNumber>
    </recommendedName>
</protein>
<dbReference type="Pfam" id="PF00145">
    <property type="entry name" value="DNA_methylase"/>
    <property type="match status" value="1"/>
</dbReference>
<dbReference type="PROSITE" id="PS00094">
    <property type="entry name" value="C5_MTASE_1"/>
    <property type="match status" value="1"/>
</dbReference>
<proteinExistence type="predicted"/>
<dbReference type="PRINTS" id="PR00105">
    <property type="entry name" value="C5METTRFRASE"/>
</dbReference>
<dbReference type="PANTHER" id="PTHR10629:SF52">
    <property type="entry name" value="DNA (CYTOSINE-5)-METHYLTRANSFERASE 1"/>
    <property type="match status" value="1"/>
</dbReference>
<dbReference type="SUPFAM" id="SSF53335">
    <property type="entry name" value="S-adenosyl-L-methionine-dependent methyltransferases"/>
    <property type="match status" value="1"/>
</dbReference>